<evidence type="ECO:0000256" key="6">
    <source>
        <dbReference type="ARBA" id="ARBA00023002"/>
    </source>
</evidence>
<keyword evidence="3" id="KW-0479">Metal-binding</keyword>
<feature type="region of interest" description="Disordered" evidence="9">
    <location>
        <begin position="148"/>
        <end position="171"/>
    </location>
</feature>
<reference evidence="11 12" key="1">
    <citation type="journal article" date="2014" name="Nature">
        <title>An environmental bacterial taxon with a large and distinct metabolic repertoire.</title>
        <authorList>
            <person name="Wilson M.C."/>
            <person name="Mori T."/>
            <person name="Ruckert C."/>
            <person name="Uria A.R."/>
            <person name="Helf M.J."/>
            <person name="Takada K."/>
            <person name="Gernert C."/>
            <person name="Steffens U.A."/>
            <person name="Heycke N."/>
            <person name="Schmitt S."/>
            <person name="Rinke C."/>
            <person name="Helfrich E.J."/>
            <person name="Brachmann A.O."/>
            <person name="Gurgui C."/>
            <person name="Wakimoto T."/>
            <person name="Kracht M."/>
            <person name="Crusemann M."/>
            <person name="Hentschel U."/>
            <person name="Abe I."/>
            <person name="Matsunaga S."/>
            <person name="Kalinowski J."/>
            <person name="Takeyama H."/>
            <person name="Piel J."/>
        </authorList>
    </citation>
    <scope>NUCLEOTIDE SEQUENCE [LARGE SCALE GENOMIC DNA]</scope>
    <source>
        <strain evidence="12">TSY1</strain>
    </source>
</reference>
<keyword evidence="4 8" id="KW-0058">Aromatic hydrocarbons catabolism</keyword>
<dbReference type="HOGENOM" id="CLU_046006_19_0_7"/>
<dbReference type="PANTHER" id="PTHR43279:SF1">
    <property type="entry name" value="CATECHOL-2,3-DIOXYGENASE"/>
    <property type="match status" value="1"/>
</dbReference>
<accession>W4LH05</accession>
<evidence type="ECO:0000256" key="2">
    <source>
        <dbReference type="ARBA" id="ARBA00008784"/>
    </source>
</evidence>
<gene>
    <name evidence="11" type="ORF">ETSY1_22950</name>
</gene>
<sequence length="171" mass="18743">MDMSVPRAIGHLVLNVTDVERSTAFYRDVVGFQVARYRPDGTGTFLTCGVVHHNLALFKAPEGAQPVQKGQVGLNHFAFKVDSYSALQAAHERLVEAGATIDHIVDHGMTRSVYFLDPDGIEMELFCDTFGTEAEGLAFMQATPGQATPMDITEPEPARPEMPTGDYTKIR</sequence>
<dbReference type="Pfam" id="PF00903">
    <property type="entry name" value="Glyoxalase"/>
    <property type="match status" value="1"/>
</dbReference>
<dbReference type="PANTHER" id="PTHR43279">
    <property type="entry name" value="CATECHOL-2,3-DIOXYGENASE"/>
    <property type="match status" value="1"/>
</dbReference>
<dbReference type="Proteomes" id="UP000019141">
    <property type="component" value="Unassembled WGS sequence"/>
</dbReference>
<evidence type="ECO:0000256" key="8">
    <source>
        <dbReference type="RuleBase" id="RU000683"/>
    </source>
</evidence>
<dbReference type="Gene3D" id="3.10.180.10">
    <property type="entry name" value="2,3-Dihydroxybiphenyl 1,2-Dioxygenase, domain 1"/>
    <property type="match status" value="1"/>
</dbReference>
<evidence type="ECO:0000256" key="5">
    <source>
        <dbReference type="ARBA" id="ARBA00022964"/>
    </source>
</evidence>
<evidence type="ECO:0000256" key="9">
    <source>
        <dbReference type="SAM" id="MobiDB-lite"/>
    </source>
</evidence>
<dbReference type="InterPro" id="IPR029068">
    <property type="entry name" value="Glyas_Bleomycin-R_OHBP_Dase"/>
</dbReference>
<dbReference type="PROSITE" id="PS51819">
    <property type="entry name" value="VOC"/>
    <property type="match status" value="1"/>
</dbReference>
<evidence type="ECO:0000313" key="11">
    <source>
        <dbReference type="EMBL" id="ETW97363.1"/>
    </source>
</evidence>
<evidence type="ECO:0000256" key="7">
    <source>
        <dbReference type="ARBA" id="ARBA00023004"/>
    </source>
</evidence>
<dbReference type="InterPro" id="IPR000486">
    <property type="entry name" value="Xdiol_ring_cleave_dOase_1/2"/>
</dbReference>
<dbReference type="InterPro" id="IPR037523">
    <property type="entry name" value="VOC_core"/>
</dbReference>
<organism evidence="11 12">
    <name type="scientific">Entotheonella factor</name>
    <dbReference type="NCBI Taxonomy" id="1429438"/>
    <lineage>
        <taxon>Bacteria</taxon>
        <taxon>Pseudomonadati</taxon>
        <taxon>Nitrospinota/Tectimicrobiota group</taxon>
        <taxon>Candidatus Tectimicrobiota</taxon>
        <taxon>Candidatus Entotheonellia</taxon>
        <taxon>Candidatus Entotheonellales</taxon>
        <taxon>Candidatus Entotheonellaceae</taxon>
        <taxon>Candidatus Entotheonella</taxon>
    </lineage>
</organism>
<keyword evidence="5 8" id="KW-0223">Dioxygenase</keyword>
<feature type="domain" description="VOC" evidence="10">
    <location>
        <begin position="8"/>
        <end position="128"/>
    </location>
</feature>
<evidence type="ECO:0000313" key="12">
    <source>
        <dbReference type="Proteomes" id="UP000019141"/>
    </source>
</evidence>
<comment type="similarity">
    <text evidence="2 8">Belongs to the extradiol ring-cleavage dioxygenase family.</text>
</comment>
<dbReference type="SUPFAM" id="SSF54593">
    <property type="entry name" value="Glyoxalase/Bleomycin resistance protein/Dihydroxybiphenyl dioxygenase"/>
    <property type="match status" value="1"/>
</dbReference>
<protein>
    <recommendedName>
        <fullName evidence="10">VOC domain-containing protein</fullName>
    </recommendedName>
</protein>
<dbReference type="EMBL" id="AZHW01000676">
    <property type="protein sequence ID" value="ETW97363.1"/>
    <property type="molecule type" value="Genomic_DNA"/>
</dbReference>
<dbReference type="AlphaFoldDB" id="W4LH05"/>
<evidence type="ECO:0000256" key="3">
    <source>
        <dbReference type="ARBA" id="ARBA00022723"/>
    </source>
</evidence>
<evidence type="ECO:0000259" key="10">
    <source>
        <dbReference type="PROSITE" id="PS51819"/>
    </source>
</evidence>
<comment type="cofactor">
    <cofactor evidence="1 8">
        <name>Fe(2+)</name>
        <dbReference type="ChEBI" id="CHEBI:29033"/>
    </cofactor>
</comment>
<name>W4LH05_ENTF1</name>
<dbReference type="GO" id="GO:0051213">
    <property type="term" value="F:dioxygenase activity"/>
    <property type="evidence" value="ECO:0007669"/>
    <property type="project" value="UniProtKB-KW"/>
</dbReference>
<evidence type="ECO:0000256" key="4">
    <source>
        <dbReference type="ARBA" id="ARBA00022797"/>
    </source>
</evidence>
<proteinExistence type="inferred from homology"/>
<keyword evidence="6 8" id="KW-0560">Oxidoreductase</keyword>
<dbReference type="GO" id="GO:0008198">
    <property type="term" value="F:ferrous iron binding"/>
    <property type="evidence" value="ECO:0007669"/>
    <property type="project" value="InterPro"/>
</dbReference>
<dbReference type="PROSITE" id="PS00082">
    <property type="entry name" value="EXTRADIOL_DIOXYGENAS"/>
    <property type="match status" value="1"/>
</dbReference>
<keyword evidence="7 8" id="KW-0408">Iron</keyword>
<evidence type="ECO:0000256" key="1">
    <source>
        <dbReference type="ARBA" id="ARBA00001954"/>
    </source>
</evidence>
<comment type="caution">
    <text evidence="11">The sequence shown here is derived from an EMBL/GenBank/DDBJ whole genome shotgun (WGS) entry which is preliminary data.</text>
</comment>
<keyword evidence="12" id="KW-1185">Reference proteome</keyword>
<dbReference type="InterPro" id="IPR004360">
    <property type="entry name" value="Glyas_Fos-R_dOase_dom"/>
</dbReference>